<evidence type="ECO:0000256" key="8">
    <source>
        <dbReference type="ARBA" id="ARBA00022842"/>
    </source>
</evidence>
<dbReference type="EMBL" id="CAEKDK010000001">
    <property type="protein sequence ID" value="CAB4263440.1"/>
    <property type="molecule type" value="Genomic_DNA"/>
</dbReference>
<evidence type="ECO:0000256" key="7">
    <source>
        <dbReference type="ARBA" id="ARBA00022737"/>
    </source>
</evidence>
<dbReference type="GO" id="GO:0004660">
    <property type="term" value="F:protein farnesyltransferase activity"/>
    <property type="evidence" value="ECO:0007669"/>
    <property type="project" value="UniProtKB-EC"/>
</dbReference>
<dbReference type="PANTHER" id="PTHR11129:SF1">
    <property type="entry name" value="PROTEIN FARNESYLTRANSFERASE_GERANYLGERANYLTRANSFERASE TYPE-1 SUBUNIT ALPHA"/>
    <property type="match status" value="1"/>
</dbReference>
<evidence type="ECO:0000256" key="6">
    <source>
        <dbReference type="ARBA" id="ARBA00022679"/>
    </source>
</evidence>
<dbReference type="OrthoDB" id="272289at2759"/>
<feature type="compositionally biased region" description="Basic and acidic residues" evidence="17">
    <location>
        <begin position="12"/>
        <end position="21"/>
    </location>
</feature>
<dbReference type="SUPFAM" id="SSF48439">
    <property type="entry name" value="Protein prenylyltransferase"/>
    <property type="match status" value="1"/>
</dbReference>
<comment type="catalytic activity">
    <reaction evidence="15">
        <text>geranylgeranyl diphosphate + L-cysteinyl-[protein] = S-geranylgeranyl-L-cysteinyl-[protein] + diphosphate</text>
        <dbReference type="Rhea" id="RHEA:21240"/>
        <dbReference type="Rhea" id="RHEA-COMP:10131"/>
        <dbReference type="Rhea" id="RHEA-COMP:11537"/>
        <dbReference type="ChEBI" id="CHEBI:29950"/>
        <dbReference type="ChEBI" id="CHEBI:33019"/>
        <dbReference type="ChEBI" id="CHEBI:57533"/>
        <dbReference type="ChEBI" id="CHEBI:86021"/>
        <dbReference type="EC" id="2.5.1.59"/>
    </reaction>
</comment>
<feature type="region of interest" description="Disordered" evidence="17">
    <location>
        <begin position="1"/>
        <end position="21"/>
    </location>
</feature>
<dbReference type="Pfam" id="PF01239">
    <property type="entry name" value="PPTA"/>
    <property type="match status" value="5"/>
</dbReference>
<evidence type="ECO:0000313" key="19">
    <source>
        <dbReference type="EMBL" id="CAB4294044.1"/>
    </source>
</evidence>
<keyword evidence="7" id="KW-0677">Repeat</keyword>
<gene>
    <name evidence="18" type="ORF">CURHAP_LOCUS3610</name>
    <name evidence="19" type="ORF">ORAREDHAP_LOCUS3679</name>
</gene>
<dbReference type="EC" id="2.5.1.59" evidence="3"/>
<dbReference type="InterPro" id="IPR002088">
    <property type="entry name" value="Prenyl_trans_a"/>
</dbReference>
<evidence type="ECO:0000256" key="10">
    <source>
        <dbReference type="ARBA" id="ARBA00041392"/>
    </source>
</evidence>
<comment type="function">
    <text evidence="16">Essential subunit of both the farnesyltransferase and the geranylgeranyltransferase complex. Contributes to the transfer of a farnesyl or geranylgeranyl moiety from farnesyl or geranylgeranyl diphosphate to a cysteine at the fourth position from the C-terminus of several proteins having the C-terminal sequence Cys-aliphatic-aliphatic-X.</text>
</comment>
<dbReference type="GO" id="GO:0005953">
    <property type="term" value="C:CAAX-protein geranylgeranyltransferase complex"/>
    <property type="evidence" value="ECO:0007669"/>
    <property type="project" value="TreeGrafter"/>
</dbReference>
<evidence type="ECO:0000256" key="2">
    <source>
        <dbReference type="ARBA" id="ARBA00006734"/>
    </source>
</evidence>
<keyword evidence="5" id="KW-0637">Prenyltransferase</keyword>
<proteinExistence type="inferred from homology"/>
<evidence type="ECO:0000256" key="13">
    <source>
        <dbReference type="ARBA" id="ARBA00043219"/>
    </source>
</evidence>
<dbReference type="Proteomes" id="UP000507245">
    <property type="component" value="Unassembled WGS sequence"/>
</dbReference>
<evidence type="ECO:0000256" key="9">
    <source>
        <dbReference type="ARBA" id="ARBA00040965"/>
    </source>
</evidence>
<dbReference type="GO" id="GO:0005965">
    <property type="term" value="C:protein farnesyltransferase complex"/>
    <property type="evidence" value="ECO:0007669"/>
    <property type="project" value="TreeGrafter"/>
</dbReference>
<name>A0A6J5THK8_PRUAR</name>
<comment type="cofactor">
    <cofactor evidence="1">
        <name>Mg(2+)</name>
        <dbReference type="ChEBI" id="CHEBI:18420"/>
    </cofactor>
</comment>
<evidence type="ECO:0000256" key="14">
    <source>
        <dbReference type="ARBA" id="ARBA00050225"/>
    </source>
</evidence>
<dbReference type="EMBL" id="CAEKKB010000001">
    <property type="protein sequence ID" value="CAB4294044.1"/>
    <property type="molecule type" value="Genomic_DNA"/>
</dbReference>
<comment type="catalytic activity">
    <reaction evidence="14">
        <text>L-cysteinyl-[protein] + (2E,6E)-farnesyl diphosphate = S-(2E,6E)-farnesyl-L-cysteinyl-[protein] + diphosphate</text>
        <dbReference type="Rhea" id="RHEA:13345"/>
        <dbReference type="Rhea" id="RHEA-COMP:10131"/>
        <dbReference type="Rhea" id="RHEA-COMP:11535"/>
        <dbReference type="ChEBI" id="CHEBI:29950"/>
        <dbReference type="ChEBI" id="CHEBI:33019"/>
        <dbReference type="ChEBI" id="CHEBI:86019"/>
        <dbReference type="ChEBI" id="CHEBI:175763"/>
        <dbReference type="EC" id="2.5.1.58"/>
    </reaction>
</comment>
<evidence type="ECO:0000256" key="3">
    <source>
        <dbReference type="ARBA" id="ARBA00012700"/>
    </source>
</evidence>
<keyword evidence="6" id="KW-0808">Transferase</keyword>
<evidence type="ECO:0000256" key="17">
    <source>
        <dbReference type="SAM" id="MobiDB-lite"/>
    </source>
</evidence>
<evidence type="ECO:0000313" key="18">
    <source>
        <dbReference type="EMBL" id="CAB4263440.1"/>
    </source>
</evidence>
<dbReference type="Proteomes" id="UP000507222">
    <property type="component" value="Unassembled WGS sequence"/>
</dbReference>
<dbReference type="EC" id="2.5.1.58" evidence="4"/>
<keyword evidence="21" id="KW-1185">Reference proteome</keyword>
<dbReference type="GO" id="GO:0004662">
    <property type="term" value="F:CAAX-protein geranylgeranyltransferase activity"/>
    <property type="evidence" value="ECO:0007669"/>
    <property type="project" value="UniProtKB-EC"/>
</dbReference>
<reference evidence="21" key="1">
    <citation type="journal article" date="2020" name="Genome Biol.">
        <title>Gamete binning: chromosome-level and haplotype-resolved genome assembly enabled by high-throughput single-cell sequencing of gamete genomes.</title>
        <authorList>
            <person name="Campoy J.A."/>
            <person name="Sun H."/>
            <person name="Goel M."/>
            <person name="Jiao W.-B."/>
            <person name="Folz-Donahue K."/>
            <person name="Wang N."/>
            <person name="Rubio M."/>
            <person name="Liu C."/>
            <person name="Kukat C."/>
            <person name="Ruiz D."/>
            <person name="Huettel B."/>
            <person name="Schneeberger K."/>
        </authorList>
    </citation>
    <scope>NUCLEOTIDE SEQUENCE [LARGE SCALE GENOMIC DNA]</scope>
    <source>
        <strain evidence="21">cv. Rojo Pasion</strain>
    </source>
</reference>
<reference evidence="18 20" key="2">
    <citation type="submission" date="2020-05" db="EMBL/GenBank/DDBJ databases">
        <authorList>
            <person name="Campoy J."/>
            <person name="Schneeberger K."/>
            <person name="Spophaly S."/>
        </authorList>
    </citation>
    <scope>NUCLEOTIDE SEQUENCE [LARGE SCALE GENOMIC DNA]</scope>
    <source>
        <strain evidence="18">PruArmRojPasFocal</strain>
    </source>
</reference>
<evidence type="ECO:0000256" key="4">
    <source>
        <dbReference type="ARBA" id="ARBA00012702"/>
    </source>
</evidence>
<dbReference type="PROSITE" id="PS51147">
    <property type="entry name" value="PFTA"/>
    <property type="match status" value="5"/>
</dbReference>
<evidence type="ECO:0000256" key="15">
    <source>
        <dbReference type="ARBA" id="ARBA00050428"/>
    </source>
</evidence>
<evidence type="ECO:0000256" key="11">
    <source>
        <dbReference type="ARBA" id="ARBA00042436"/>
    </source>
</evidence>
<dbReference type="AlphaFoldDB" id="A0A6J5THK8"/>
<dbReference type="PANTHER" id="PTHR11129">
    <property type="entry name" value="PROTEIN FARNESYLTRANSFERASE ALPHA SUBUNIT/RAB GERANYLGERANYL TRANSFERASE ALPHA SUBUNIT"/>
    <property type="match status" value="1"/>
</dbReference>
<evidence type="ECO:0000256" key="16">
    <source>
        <dbReference type="ARBA" id="ARBA00055749"/>
    </source>
</evidence>
<comment type="similarity">
    <text evidence="2">Belongs to the protein prenyltransferase subunit alpha family.</text>
</comment>
<protein>
    <recommendedName>
        <fullName evidence="9">Protein farnesyltransferase/geranylgeranyltransferase type-1 subunit alpha</fullName>
        <ecNumber evidence="4">2.5.1.58</ecNumber>
        <ecNumber evidence="3">2.5.1.59</ecNumber>
    </recommendedName>
    <alternativeName>
        <fullName evidence="12">CAAX farnesyltransferase subunit alpha</fullName>
    </alternativeName>
    <alternativeName>
        <fullName evidence="11">FTase-alpha</fullName>
    </alternativeName>
    <alternativeName>
        <fullName evidence="10">Ras proteins prenyltransferase subunit alpha</fullName>
    </alternativeName>
    <alternativeName>
        <fullName evidence="13">Type I protein geranyl-geranyltransferase subunit alpha</fullName>
    </alternativeName>
</protein>
<evidence type="ECO:0000313" key="20">
    <source>
        <dbReference type="Proteomes" id="UP000507222"/>
    </source>
</evidence>
<accession>A0A6J5THK8</accession>
<dbReference type="Gene3D" id="1.25.40.120">
    <property type="entry name" value="Protein prenylyltransferase"/>
    <property type="match status" value="1"/>
</dbReference>
<sequence>MEKHGNSWSRGVEGEKQQEAIRPERRKFSQVVFAFGILRRLQTGCRHGQTSINLGVLVGLVDASAQHILLLPERKSRLYISLSLSLFHRLKGKEEAAREMESDEEQEWVPLKNRPEWSDVVPVEQDDGPNPVVPIAYKEEFTETMNYFRALYRADERSLRALQLTTEAIKLNSGNYTVWHFRRLILKALSADLQNELDFTEDIAKANSKNYQLWHHRRWVAEILGTNATRQELEFTKKILSHDAKHYHAWSHRQWVLQELGGWEDELDYCHELLEEDVFNNSAWNQRNFVITRSPFLGGLKAMRESEVSYTLKAIVAHPENESSWRYLRGLYKNDNQSWMKNTQISSVCLKILIAKTDCIFALSTLLDLICHGFQASQEFRDAVDALRNSDLAQAESDLAKTICSLLETVDPIRVNYWKWRKSMLCQDAN</sequence>
<keyword evidence="8" id="KW-0460">Magnesium</keyword>
<organism evidence="18 20">
    <name type="scientific">Prunus armeniaca</name>
    <name type="common">Apricot</name>
    <name type="synonym">Armeniaca vulgaris</name>
    <dbReference type="NCBI Taxonomy" id="36596"/>
    <lineage>
        <taxon>Eukaryota</taxon>
        <taxon>Viridiplantae</taxon>
        <taxon>Streptophyta</taxon>
        <taxon>Embryophyta</taxon>
        <taxon>Tracheophyta</taxon>
        <taxon>Spermatophyta</taxon>
        <taxon>Magnoliopsida</taxon>
        <taxon>eudicotyledons</taxon>
        <taxon>Gunneridae</taxon>
        <taxon>Pentapetalae</taxon>
        <taxon>rosids</taxon>
        <taxon>fabids</taxon>
        <taxon>Rosales</taxon>
        <taxon>Rosaceae</taxon>
        <taxon>Amygdaloideae</taxon>
        <taxon>Amygdaleae</taxon>
        <taxon>Prunus</taxon>
    </lineage>
</organism>
<evidence type="ECO:0000256" key="5">
    <source>
        <dbReference type="ARBA" id="ARBA00022602"/>
    </source>
</evidence>
<evidence type="ECO:0000256" key="12">
    <source>
        <dbReference type="ARBA" id="ARBA00043086"/>
    </source>
</evidence>
<evidence type="ECO:0000313" key="21">
    <source>
        <dbReference type="Proteomes" id="UP000507245"/>
    </source>
</evidence>
<evidence type="ECO:0000256" key="1">
    <source>
        <dbReference type="ARBA" id="ARBA00001946"/>
    </source>
</evidence>
<dbReference type="FunFam" id="1.25.40.120:FF:000004">
    <property type="entry name" value="Protein farnesyltransferase/geranylgeranyltransferase type-1 subunit alpha"/>
    <property type="match status" value="1"/>
</dbReference>